<dbReference type="EMBL" id="JAENIM010000009">
    <property type="protein sequence ID" value="MBK1789965.1"/>
    <property type="molecule type" value="Genomic_DNA"/>
</dbReference>
<dbReference type="Proteomes" id="UP000624703">
    <property type="component" value="Unassembled WGS sequence"/>
</dbReference>
<evidence type="ECO:0000256" key="2">
    <source>
        <dbReference type="SAM" id="Phobius"/>
    </source>
</evidence>
<comment type="caution">
    <text evidence="3">The sequence shown here is derived from an EMBL/GenBank/DDBJ whole genome shotgun (WGS) entry which is preliminary data.</text>
</comment>
<keyword evidence="2" id="KW-0472">Membrane</keyword>
<evidence type="ECO:0000256" key="1">
    <source>
        <dbReference type="SAM" id="MobiDB-lite"/>
    </source>
</evidence>
<evidence type="ECO:0000313" key="4">
    <source>
        <dbReference type="Proteomes" id="UP000624703"/>
    </source>
</evidence>
<name>A0A8J7MCI7_9BACT</name>
<proteinExistence type="predicted"/>
<feature type="compositionally biased region" description="Polar residues" evidence="1">
    <location>
        <begin position="938"/>
        <end position="948"/>
    </location>
</feature>
<organism evidence="3 4">
    <name type="scientific">Persicirhabdus sediminis</name>
    <dbReference type="NCBI Taxonomy" id="454144"/>
    <lineage>
        <taxon>Bacteria</taxon>
        <taxon>Pseudomonadati</taxon>
        <taxon>Verrucomicrobiota</taxon>
        <taxon>Verrucomicrobiia</taxon>
        <taxon>Verrucomicrobiales</taxon>
        <taxon>Verrucomicrobiaceae</taxon>
        <taxon>Persicirhabdus</taxon>
    </lineage>
</organism>
<accession>A0A8J7MCI7</accession>
<gene>
    <name evidence="3" type="ORF">JIN82_02215</name>
</gene>
<sequence>MKRLGGDSKKSLRLKSMLGAKSGFALIATIAVMALMAITAMAMLGLSTVEVRSSSHGDAMEEAKANARMALMIAIGELQKTAGPDQRVTAEGDLDPNPGAGKAHWVGVWSSEDNDNDGNPDGEFEGWLVSRDSNAMQNGFQYTDIHSSAPSVADTSWAEMVGIGSADIQSDDRAQVMAPKVQVNNNMGLHSGNYAWWVGDEGVKARVNLDKEQTEIALASQTNQRPAVEVMASLANFDAGSTEINKLISLQSIGQMSSLSGDISRELFHSATSHSRSIMTDNREGGLKKDLSLLFEMDDDDFEGIDPADYASFVNSGTPVTSSRSVDKGLLFRHDNVYGPTIDTLRNQYRLYKQNIGTSGSPMVKARASYPNKSEFGSDMWRRTACVTSWKNGIKNDPEVESTINIAFWGGGTFPTTRLLHGNLTPYLNRLIMYVSVQAIESGDELYDIHLRFMPVMYVHNPYNVKLEVERMRYLRNLRDANLYFKVITEEGESSINELQLTSLLRQEGSEIINSGDGNAPDAQFVVNNKTEFEPGEVKIFVPNGKVPWGTTMEMTLLGDSFDPDTMAMTFDPHTASGANQATQAIIKMLQGLDPETQLKMMFGWQQWSKQDFEISESDRGGDFNTVFSGFTRTNEGSYKGYFSKDGELQNEPDRVCNSADPHAVLNLTAITPIVVDDLFVKPAKYNTVDSSEKGSIPAFVFGNPLSSSDSNMKEGRVFRPGASVYSAHTYSYLDECNDYSLVTQTNDGAYGSSTWGSQNGASGEKYSVVLEVPTAPMMSLGALQHTNVAPRGHQPALAIGNSFYNLNLSSSQNIVEPGNETQYDLSYLCNHYLWDSYFFSSIGPKPSDSSYESEKDPSSDIKQLITDVYDSVESFNNKQFEIAQSKSVDRQEVEDKLQDFDTSAAYLYLKGGFNVNSTNEEAWKAVLSAFRDQSMRTASGDQANGENSSFSRLSLSPGSGVKGPRGNGDDSWTGFSQLDDGQIAALAESLVAEARKRSESLGGSTPVVPFLTMGQFVNRSPESSITEHRKQGLIQLALSDSGINSSMDSYGVYDSKDQGGESYEIAYEGDAKDLSLPVSASSPAFVLQSDVLQAIGASLVVRSDTFKIRTYGDAVDSNGKIIAQAWCEAIVQRTSQPVEPDPNNELEVDANANDKARRFAIVSFRWLNKDEI</sequence>
<keyword evidence="2" id="KW-1133">Transmembrane helix</keyword>
<feature type="region of interest" description="Disordered" evidence="1">
    <location>
        <begin position="89"/>
        <end position="118"/>
    </location>
</feature>
<keyword evidence="4" id="KW-1185">Reference proteome</keyword>
<feature type="region of interest" description="Disordered" evidence="1">
    <location>
        <begin position="938"/>
        <end position="974"/>
    </location>
</feature>
<dbReference type="AlphaFoldDB" id="A0A8J7MCI7"/>
<reference evidence="3" key="1">
    <citation type="submission" date="2021-01" db="EMBL/GenBank/DDBJ databases">
        <title>Modified the classification status of verrucomicrobia.</title>
        <authorList>
            <person name="Feng X."/>
        </authorList>
    </citation>
    <scope>NUCLEOTIDE SEQUENCE</scope>
    <source>
        <strain evidence="3">_KCTC 22039</strain>
    </source>
</reference>
<keyword evidence="2" id="KW-0812">Transmembrane</keyword>
<feature type="compositionally biased region" description="Low complexity" evidence="1">
    <location>
        <begin position="949"/>
        <end position="960"/>
    </location>
</feature>
<feature type="transmembrane region" description="Helical" evidence="2">
    <location>
        <begin position="23"/>
        <end position="46"/>
    </location>
</feature>
<evidence type="ECO:0000313" key="3">
    <source>
        <dbReference type="EMBL" id="MBK1789965.1"/>
    </source>
</evidence>
<protein>
    <submittedName>
        <fullName evidence="3">Uncharacterized protein</fullName>
    </submittedName>
</protein>